<dbReference type="EMBL" id="CP157483">
    <property type="protein sequence ID" value="XBO44241.1"/>
    <property type="molecule type" value="Genomic_DNA"/>
</dbReference>
<evidence type="ECO:0000313" key="2">
    <source>
        <dbReference type="EMBL" id="XBO44241.1"/>
    </source>
</evidence>
<organism evidence="2">
    <name type="scientific">Pedococcus sp. KACC 23699</name>
    <dbReference type="NCBI Taxonomy" id="3149228"/>
    <lineage>
        <taxon>Bacteria</taxon>
        <taxon>Bacillati</taxon>
        <taxon>Actinomycetota</taxon>
        <taxon>Actinomycetes</taxon>
        <taxon>Micrococcales</taxon>
        <taxon>Intrasporangiaceae</taxon>
        <taxon>Pedococcus</taxon>
    </lineage>
</organism>
<reference evidence="2" key="1">
    <citation type="submission" date="2024-05" db="EMBL/GenBank/DDBJ databases">
        <authorList>
            <person name="Kim S."/>
            <person name="Heo J."/>
            <person name="Choi H."/>
            <person name="Choi Y."/>
            <person name="Kwon S.-W."/>
            <person name="Kim Y."/>
        </authorList>
    </citation>
    <scope>NUCLEOTIDE SEQUENCE</scope>
    <source>
        <strain evidence="2">KACC 23699</strain>
    </source>
</reference>
<gene>
    <name evidence="2" type="ORF">ABEG17_02630</name>
</gene>
<feature type="region of interest" description="Disordered" evidence="1">
    <location>
        <begin position="109"/>
        <end position="130"/>
    </location>
</feature>
<sequence length="130" mass="14541">MNPDLIRLAYNLIDTEVATQYAFTNDPHDPRESLLRRRQELRDDVTGLVPEDLWCLAEALTDLACSSLHNLVSSGEATYGALDRGLRQALDTRNLHGFANPPCSLPETVSQRLGRDDRPTTCRDARGMEC</sequence>
<evidence type="ECO:0000256" key="1">
    <source>
        <dbReference type="SAM" id="MobiDB-lite"/>
    </source>
</evidence>
<protein>
    <submittedName>
        <fullName evidence="2">Uncharacterized protein</fullName>
    </submittedName>
</protein>
<proteinExistence type="predicted"/>
<accession>A0AAU7JVM0</accession>
<feature type="compositionally biased region" description="Basic and acidic residues" evidence="1">
    <location>
        <begin position="113"/>
        <end position="130"/>
    </location>
</feature>
<dbReference type="AlphaFoldDB" id="A0AAU7JVM0"/>
<name>A0AAU7JVM0_9MICO</name>
<dbReference type="RefSeq" id="WP_406831730.1">
    <property type="nucleotide sequence ID" value="NZ_CP157483.1"/>
</dbReference>